<keyword evidence="2" id="KW-1185">Reference proteome</keyword>
<evidence type="ECO:0000313" key="1">
    <source>
        <dbReference type="EMBL" id="KAG2567375.1"/>
    </source>
</evidence>
<dbReference type="GO" id="GO:0008270">
    <property type="term" value="F:zinc ion binding"/>
    <property type="evidence" value="ECO:0007669"/>
    <property type="project" value="InterPro"/>
</dbReference>
<proteinExistence type="predicted"/>
<reference evidence="1" key="1">
    <citation type="submission" date="2020-05" db="EMBL/GenBank/DDBJ databases">
        <title>WGS assembly of Panicum virgatum.</title>
        <authorList>
            <person name="Lovell J.T."/>
            <person name="Jenkins J."/>
            <person name="Shu S."/>
            <person name="Juenger T.E."/>
            <person name="Schmutz J."/>
        </authorList>
    </citation>
    <scope>NUCLEOTIDE SEQUENCE</scope>
    <source>
        <strain evidence="1">AP13</strain>
    </source>
</reference>
<dbReference type="AlphaFoldDB" id="A0A8T0Q232"/>
<accession>A0A8T0Q232</accession>
<name>A0A8T0Q232_PANVG</name>
<dbReference type="GO" id="GO:0003676">
    <property type="term" value="F:nucleic acid binding"/>
    <property type="evidence" value="ECO:0007669"/>
    <property type="project" value="InterPro"/>
</dbReference>
<comment type="caution">
    <text evidence="1">The sequence shown here is derived from an EMBL/GenBank/DDBJ whole genome shotgun (WGS) entry which is preliminary data.</text>
</comment>
<organism evidence="1 2">
    <name type="scientific">Panicum virgatum</name>
    <name type="common">Blackwell switchgrass</name>
    <dbReference type="NCBI Taxonomy" id="38727"/>
    <lineage>
        <taxon>Eukaryota</taxon>
        <taxon>Viridiplantae</taxon>
        <taxon>Streptophyta</taxon>
        <taxon>Embryophyta</taxon>
        <taxon>Tracheophyta</taxon>
        <taxon>Spermatophyta</taxon>
        <taxon>Magnoliopsida</taxon>
        <taxon>Liliopsida</taxon>
        <taxon>Poales</taxon>
        <taxon>Poaceae</taxon>
        <taxon>PACMAD clade</taxon>
        <taxon>Panicoideae</taxon>
        <taxon>Panicodae</taxon>
        <taxon>Paniceae</taxon>
        <taxon>Panicinae</taxon>
        <taxon>Panicum</taxon>
        <taxon>Panicum sect. Hiantes</taxon>
    </lineage>
</organism>
<dbReference type="InterPro" id="IPR036875">
    <property type="entry name" value="Znf_CCHC_sf"/>
</dbReference>
<gene>
    <name evidence="1" type="ORF">PVAP13_7NG350848</name>
</gene>
<protein>
    <submittedName>
        <fullName evidence="1">Uncharacterized protein</fullName>
    </submittedName>
</protein>
<dbReference type="Proteomes" id="UP000823388">
    <property type="component" value="Chromosome 7N"/>
</dbReference>
<evidence type="ECO:0000313" key="2">
    <source>
        <dbReference type="Proteomes" id="UP000823388"/>
    </source>
</evidence>
<sequence>MKSALEGGSSRKKRHECPICHELGHRRFTCKNGNPEDIAAMEAARDGLST</sequence>
<dbReference type="SUPFAM" id="SSF57756">
    <property type="entry name" value="Retrovirus zinc finger-like domains"/>
    <property type="match status" value="1"/>
</dbReference>
<dbReference type="EMBL" id="CM029050">
    <property type="protein sequence ID" value="KAG2567375.1"/>
    <property type="molecule type" value="Genomic_DNA"/>
</dbReference>